<organism evidence="1 2">
    <name type="scientific">Gigaspora margarita</name>
    <dbReference type="NCBI Taxonomy" id="4874"/>
    <lineage>
        <taxon>Eukaryota</taxon>
        <taxon>Fungi</taxon>
        <taxon>Fungi incertae sedis</taxon>
        <taxon>Mucoromycota</taxon>
        <taxon>Glomeromycotina</taxon>
        <taxon>Glomeromycetes</taxon>
        <taxon>Diversisporales</taxon>
        <taxon>Gigasporaceae</taxon>
        <taxon>Gigaspora</taxon>
    </lineage>
</organism>
<proteinExistence type="predicted"/>
<gene>
    <name evidence="1" type="ORF">F8M41_023556</name>
</gene>
<dbReference type="Proteomes" id="UP000439903">
    <property type="component" value="Unassembled WGS sequence"/>
</dbReference>
<dbReference type="AlphaFoldDB" id="A0A8H4ETG5"/>
<protein>
    <submittedName>
        <fullName evidence="1">Uncharacterized protein</fullName>
    </submittedName>
</protein>
<sequence length="412" mass="48719">MCVPDRMHHADLGLFKYQLRFTIELLNSKYGRNVINILEERLTQIPRYPNLKVFKNGIERFNRLTAAEYRDLMKVMLFVIDELVIDKKLNKDLCDLFSLWIDMYIWNRQSQYTKSDLDKFESDLFIKLMSKFSASNLNIPKLHSWRFHLIPSIYQFGAINGFTSETYELLHKSNVKQAYRMTNKHNINIQMQAIVTRQNIFMSFVSRSRSKSGLYQGITSKKAIKQMILHTVDQTINQLPNADNLWMCGFKQLKNCIYDYFQSIENWSLQNIKNNAILIEVFDFAYLNNDNKIIRASLNYHNQAIFSDVCVEMNESEQDDYLTDNGLCYAKILLITQITSPKLDQKLELALVHWYDFAYPSDINNHYFYKCAILKHVKHYTLIPISSIANIVHIIPKFNKSDIFFVNRYINY</sequence>
<evidence type="ECO:0000313" key="1">
    <source>
        <dbReference type="EMBL" id="KAF0551138.1"/>
    </source>
</evidence>
<comment type="caution">
    <text evidence="1">The sequence shown here is derived from an EMBL/GenBank/DDBJ whole genome shotgun (WGS) entry which is preliminary data.</text>
</comment>
<reference evidence="1 2" key="1">
    <citation type="journal article" date="2019" name="Environ. Microbiol.">
        <title>At the nexus of three kingdoms: the genome of the mycorrhizal fungus Gigaspora margarita provides insights into plant, endobacterial and fungal interactions.</title>
        <authorList>
            <person name="Venice F."/>
            <person name="Ghignone S."/>
            <person name="Salvioli di Fossalunga A."/>
            <person name="Amselem J."/>
            <person name="Novero M."/>
            <person name="Xianan X."/>
            <person name="Sedzielewska Toro K."/>
            <person name="Morin E."/>
            <person name="Lipzen A."/>
            <person name="Grigoriev I.V."/>
            <person name="Henrissat B."/>
            <person name="Martin F.M."/>
            <person name="Bonfante P."/>
        </authorList>
    </citation>
    <scope>NUCLEOTIDE SEQUENCE [LARGE SCALE GENOMIC DNA]</scope>
    <source>
        <strain evidence="1 2">BEG34</strain>
    </source>
</reference>
<name>A0A8H4ETG5_GIGMA</name>
<keyword evidence="2" id="KW-1185">Reference proteome</keyword>
<dbReference type="EMBL" id="WTPW01000078">
    <property type="protein sequence ID" value="KAF0551138.1"/>
    <property type="molecule type" value="Genomic_DNA"/>
</dbReference>
<dbReference type="OrthoDB" id="2441208at2759"/>
<evidence type="ECO:0000313" key="2">
    <source>
        <dbReference type="Proteomes" id="UP000439903"/>
    </source>
</evidence>
<accession>A0A8H4ETG5</accession>